<dbReference type="Pfam" id="PF07687">
    <property type="entry name" value="M20_dimer"/>
    <property type="match status" value="1"/>
</dbReference>
<evidence type="ECO:0000313" key="8">
    <source>
        <dbReference type="Proteomes" id="UP000189796"/>
    </source>
</evidence>
<proteinExistence type="predicted"/>
<dbReference type="Gene3D" id="3.30.70.360">
    <property type="match status" value="1"/>
</dbReference>
<dbReference type="RefSeq" id="WP_079604909.1">
    <property type="nucleotide sequence ID" value="NZ_LT670817.1"/>
</dbReference>
<keyword evidence="5" id="KW-0170">Cobalt</keyword>
<dbReference type="PANTHER" id="PTHR43808:SF31">
    <property type="entry name" value="N-ACETYL-L-CITRULLINE DEACETYLASE"/>
    <property type="match status" value="1"/>
</dbReference>
<protein>
    <submittedName>
        <fullName evidence="7">Acetylornithine deacetylase</fullName>
    </submittedName>
</protein>
<dbReference type="InterPro" id="IPR002933">
    <property type="entry name" value="Peptidase_M20"/>
</dbReference>
<evidence type="ECO:0000256" key="1">
    <source>
        <dbReference type="ARBA" id="ARBA00001947"/>
    </source>
</evidence>
<dbReference type="GO" id="GO:0008777">
    <property type="term" value="F:acetylornithine deacetylase activity"/>
    <property type="evidence" value="ECO:0007669"/>
    <property type="project" value="TreeGrafter"/>
</dbReference>
<evidence type="ECO:0000313" key="7">
    <source>
        <dbReference type="EMBL" id="SHH85834.1"/>
    </source>
</evidence>
<evidence type="ECO:0000256" key="3">
    <source>
        <dbReference type="ARBA" id="ARBA00022801"/>
    </source>
</evidence>
<dbReference type="InterPro" id="IPR001261">
    <property type="entry name" value="ArgE/DapE_CS"/>
</dbReference>
<keyword evidence="3" id="KW-0378">Hydrolase</keyword>
<dbReference type="GO" id="GO:0006526">
    <property type="term" value="P:L-arginine biosynthetic process"/>
    <property type="evidence" value="ECO:0007669"/>
    <property type="project" value="TreeGrafter"/>
</dbReference>
<dbReference type="InterPro" id="IPR036264">
    <property type="entry name" value="Bact_exopeptidase_dim_dom"/>
</dbReference>
<reference evidence="7 8" key="1">
    <citation type="submission" date="2016-11" db="EMBL/GenBank/DDBJ databases">
        <authorList>
            <person name="Jaros S."/>
            <person name="Januszkiewicz K."/>
            <person name="Wedrychowicz H."/>
        </authorList>
    </citation>
    <scope>NUCLEOTIDE SEQUENCE [LARGE SCALE GENOMIC DNA]</scope>
    <source>
        <strain evidence="7 8">GAS138</strain>
    </source>
</reference>
<dbReference type="PROSITE" id="PS00758">
    <property type="entry name" value="ARGE_DAPE_CPG2_1"/>
    <property type="match status" value="1"/>
</dbReference>
<evidence type="ECO:0000256" key="2">
    <source>
        <dbReference type="ARBA" id="ARBA00022723"/>
    </source>
</evidence>
<dbReference type="GO" id="GO:0046872">
    <property type="term" value="F:metal ion binding"/>
    <property type="evidence" value="ECO:0007669"/>
    <property type="project" value="UniProtKB-KW"/>
</dbReference>
<dbReference type="Pfam" id="PF01546">
    <property type="entry name" value="Peptidase_M20"/>
    <property type="match status" value="1"/>
</dbReference>
<feature type="domain" description="Peptidase M20 dimerisation" evidence="6">
    <location>
        <begin position="167"/>
        <end position="277"/>
    </location>
</feature>
<keyword evidence="4" id="KW-0862">Zinc</keyword>
<keyword evidence="2" id="KW-0479">Metal-binding</keyword>
<gene>
    <name evidence="7" type="ORF">SAMN05443248_6528</name>
</gene>
<evidence type="ECO:0000256" key="5">
    <source>
        <dbReference type="ARBA" id="ARBA00023285"/>
    </source>
</evidence>
<dbReference type="Gene3D" id="3.40.630.10">
    <property type="entry name" value="Zn peptidases"/>
    <property type="match status" value="1"/>
</dbReference>
<dbReference type="SUPFAM" id="SSF55031">
    <property type="entry name" value="Bacterial exopeptidase dimerisation domain"/>
    <property type="match status" value="1"/>
</dbReference>
<dbReference type="InterPro" id="IPR050072">
    <property type="entry name" value="Peptidase_M20A"/>
</dbReference>
<evidence type="ECO:0000259" key="6">
    <source>
        <dbReference type="Pfam" id="PF07687"/>
    </source>
</evidence>
<dbReference type="EMBL" id="LT670817">
    <property type="protein sequence ID" value="SHH85834.1"/>
    <property type="molecule type" value="Genomic_DNA"/>
</dbReference>
<sequence>MQTVVDLLCQMIAIDSQSSVSNVPLANFMQSQLEHWNIERIDYVDREGIAKTNIVAADPESTSPLAFAGHLDTVSATGWDTDPFRATIAQDRLTGLGAADMKGPIAAFLSAARRMDPRLRPKIVLTADEEVTKQGVREVVAKSRLLRDGTPKCFIVCEPTSLDVVRGHRVDVQFVVHSHGRQAHSSTGLGLNANLQLVPFLADIRDLHLRLRRDVALHDIQYDPPFCDLNFVIDNYGAFPNVTVGLATCRIKFRYSKSIDPRPVVEEIRRAAGAHGLDIEVRPEAPPPELPADAPLVRAMERTIGRKARVMGIGTEASEYSRMAPSLILGPGSIDVAHKPAESISIRELQEAVGIYERIARELPALL</sequence>
<dbReference type="OrthoDB" id="9809784at2"/>
<dbReference type="InterPro" id="IPR011650">
    <property type="entry name" value="Peptidase_M20_dimer"/>
</dbReference>
<dbReference type="AlphaFoldDB" id="A0A1M5WF31"/>
<name>A0A1M5WF31_9BRAD</name>
<comment type="cofactor">
    <cofactor evidence="1">
        <name>Zn(2+)</name>
        <dbReference type="ChEBI" id="CHEBI:29105"/>
    </cofactor>
</comment>
<organism evidence="7 8">
    <name type="scientific">Bradyrhizobium erythrophlei</name>
    <dbReference type="NCBI Taxonomy" id="1437360"/>
    <lineage>
        <taxon>Bacteria</taxon>
        <taxon>Pseudomonadati</taxon>
        <taxon>Pseudomonadota</taxon>
        <taxon>Alphaproteobacteria</taxon>
        <taxon>Hyphomicrobiales</taxon>
        <taxon>Nitrobacteraceae</taxon>
        <taxon>Bradyrhizobium</taxon>
    </lineage>
</organism>
<dbReference type="PANTHER" id="PTHR43808">
    <property type="entry name" value="ACETYLORNITHINE DEACETYLASE"/>
    <property type="match status" value="1"/>
</dbReference>
<dbReference type="SUPFAM" id="SSF53187">
    <property type="entry name" value="Zn-dependent exopeptidases"/>
    <property type="match status" value="1"/>
</dbReference>
<dbReference type="Proteomes" id="UP000189796">
    <property type="component" value="Chromosome I"/>
</dbReference>
<accession>A0A1M5WF31</accession>
<evidence type="ECO:0000256" key="4">
    <source>
        <dbReference type="ARBA" id="ARBA00022833"/>
    </source>
</evidence>